<evidence type="ECO:0000256" key="2">
    <source>
        <dbReference type="ARBA" id="ARBA00022763"/>
    </source>
</evidence>
<protein>
    <recommendedName>
        <fullName evidence="6">Holliday junction branch migration complex subunit RuvA</fullName>
    </recommendedName>
</protein>
<keyword evidence="9" id="KW-1185">Reference proteome</keyword>
<dbReference type="InterPro" id="IPR013849">
    <property type="entry name" value="DNA_helicase_Holl-junc_RuvA_I"/>
</dbReference>
<dbReference type="OrthoDB" id="5293449at2"/>
<dbReference type="GO" id="GO:0009378">
    <property type="term" value="F:four-way junction helicase activity"/>
    <property type="evidence" value="ECO:0007669"/>
    <property type="project" value="InterPro"/>
</dbReference>
<dbReference type="Gene3D" id="1.10.8.10">
    <property type="entry name" value="DNA helicase RuvA subunit, C-terminal domain"/>
    <property type="match status" value="1"/>
</dbReference>
<evidence type="ECO:0000256" key="3">
    <source>
        <dbReference type="ARBA" id="ARBA00023125"/>
    </source>
</evidence>
<dbReference type="SUPFAM" id="SSF46929">
    <property type="entry name" value="DNA helicase RuvA subunit, C-terminal domain"/>
    <property type="match status" value="1"/>
</dbReference>
<keyword evidence="5 6" id="KW-0234">DNA repair</keyword>
<comment type="similarity">
    <text evidence="6">Belongs to the RuvA family.</text>
</comment>
<dbReference type="SMART" id="SM00278">
    <property type="entry name" value="HhH1"/>
    <property type="match status" value="2"/>
</dbReference>
<keyword evidence="3 6" id="KW-0238">DNA-binding</keyword>
<feature type="domain" description="Helix-hairpin-helix DNA-binding motif class 1" evidence="7">
    <location>
        <begin position="73"/>
        <end position="92"/>
    </location>
</feature>
<dbReference type="EMBL" id="MSDQ01000024">
    <property type="protein sequence ID" value="OLO11441.1"/>
    <property type="molecule type" value="Genomic_DNA"/>
</dbReference>
<dbReference type="InterPro" id="IPR011114">
    <property type="entry name" value="RuvA_C"/>
</dbReference>
<evidence type="ECO:0000256" key="4">
    <source>
        <dbReference type="ARBA" id="ARBA00023172"/>
    </source>
</evidence>
<comment type="subunit">
    <text evidence="6">Homotetramer. Forms an RuvA(8)-RuvB(12)-Holliday junction (HJ) complex. HJ DNA is sandwiched between 2 RuvA tetramers; dsDNA enters through RuvA and exits via RuvB. An RuvB hexamer assembles on each DNA strand where it exits the tetramer. Each RuvB hexamer is contacted by two RuvA subunits (via domain III) on 2 adjacent RuvB subunits; this complex drives branch migration. In the full resolvosome a probable DNA-RuvA(4)-RuvB(12)-RuvC(2) complex forms which resolves the HJ.</text>
</comment>
<dbReference type="RefSeq" id="WP_040241095.1">
    <property type="nucleotide sequence ID" value="NZ_JAKGAJ010000023.1"/>
</dbReference>
<dbReference type="Pfam" id="PF14520">
    <property type="entry name" value="HHH_5"/>
    <property type="match status" value="1"/>
</dbReference>
<dbReference type="CDD" id="cd14332">
    <property type="entry name" value="UBA_RuvA_C"/>
    <property type="match status" value="1"/>
</dbReference>
<evidence type="ECO:0000256" key="5">
    <source>
        <dbReference type="ARBA" id="ARBA00023204"/>
    </source>
</evidence>
<dbReference type="Gene3D" id="2.40.50.140">
    <property type="entry name" value="Nucleic acid-binding proteins"/>
    <property type="match status" value="1"/>
</dbReference>
<dbReference type="GO" id="GO:0048476">
    <property type="term" value="C:Holliday junction resolvase complex"/>
    <property type="evidence" value="ECO:0007669"/>
    <property type="project" value="UniProtKB-UniRule"/>
</dbReference>
<feature type="region of interest" description="Domain I" evidence="6">
    <location>
        <begin position="1"/>
        <end position="64"/>
    </location>
</feature>
<dbReference type="InterPro" id="IPR012340">
    <property type="entry name" value="NA-bd_OB-fold"/>
</dbReference>
<keyword evidence="4 6" id="KW-0233">DNA recombination</keyword>
<dbReference type="GO" id="GO:0006281">
    <property type="term" value="P:DNA repair"/>
    <property type="evidence" value="ECO:0007669"/>
    <property type="project" value="UniProtKB-UniRule"/>
</dbReference>
<comment type="domain">
    <text evidence="6">Has three domains with a flexible linker between the domains II and III and assumes an 'L' shape. Domain III is highly mobile and contacts RuvB.</text>
</comment>
<evidence type="ECO:0000313" key="9">
    <source>
        <dbReference type="Proteomes" id="UP000186806"/>
    </source>
</evidence>
<dbReference type="GO" id="GO:0000400">
    <property type="term" value="F:four-way junction DNA binding"/>
    <property type="evidence" value="ECO:0007669"/>
    <property type="project" value="UniProtKB-UniRule"/>
</dbReference>
<dbReference type="Proteomes" id="UP000186806">
    <property type="component" value="Unassembled WGS sequence"/>
</dbReference>
<dbReference type="InterPro" id="IPR010994">
    <property type="entry name" value="RuvA_2-like"/>
</dbReference>
<keyword evidence="8" id="KW-0067">ATP-binding</keyword>
<dbReference type="GO" id="GO:0009379">
    <property type="term" value="C:Holliday junction helicase complex"/>
    <property type="evidence" value="ECO:0007669"/>
    <property type="project" value="InterPro"/>
</dbReference>
<dbReference type="InterPro" id="IPR036267">
    <property type="entry name" value="RuvA_C_sf"/>
</dbReference>
<comment type="function">
    <text evidence="6">The RuvA-RuvB-RuvC complex processes Holliday junction (HJ) DNA during genetic recombination and DNA repair, while the RuvA-RuvB complex plays an important role in the rescue of blocked DNA replication forks via replication fork reversal (RFR). RuvA specifically binds to HJ cruciform DNA, conferring on it an open structure. The RuvB hexamer acts as an ATP-dependent pump, pulling dsDNA into and through the RuvAB complex. HJ branch migration allows RuvC to scan DNA until it finds its consensus sequence, where it cleaves and resolves the cruciform DNA.</text>
</comment>
<dbReference type="GO" id="GO:0005737">
    <property type="term" value="C:cytoplasm"/>
    <property type="evidence" value="ECO:0007669"/>
    <property type="project" value="UniProtKB-SubCell"/>
</dbReference>
<keyword evidence="2 6" id="KW-0227">DNA damage</keyword>
<comment type="subcellular location">
    <subcellularLocation>
        <location evidence="6">Cytoplasm</location>
    </subcellularLocation>
</comment>
<dbReference type="SUPFAM" id="SSF47781">
    <property type="entry name" value="RuvA domain 2-like"/>
    <property type="match status" value="1"/>
</dbReference>
<accession>A0A1Q8TCN6</accession>
<dbReference type="Pfam" id="PF01330">
    <property type="entry name" value="RuvA_N"/>
    <property type="match status" value="1"/>
</dbReference>
<sequence length="204" mass="22071">MIGRLRGTLLEKQPPWIVVDVGGVGYELETSMTTLLALPAVGEEVQLHTHMAVREDAHLLYGFARGEERQLFRALIKVNGVGPKLALAILSGMDQEAFIRCVMEDDSKALTRLPGVGKKTADRLVVEMRDRFPHWQLEQENGLHALELGASPAAPAADPFADAESALVALGYKPTEASRMLSGLDDSLSTEGLIKAALTRKMAG</sequence>
<dbReference type="Pfam" id="PF07499">
    <property type="entry name" value="RuvA_C"/>
    <property type="match status" value="1"/>
</dbReference>
<evidence type="ECO:0000259" key="7">
    <source>
        <dbReference type="SMART" id="SM00278"/>
    </source>
</evidence>
<organism evidence="8 9">
    <name type="scientific">Chromohalobacter japonicus</name>
    <dbReference type="NCBI Taxonomy" id="223900"/>
    <lineage>
        <taxon>Bacteria</taxon>
        <taxon>Pseudomonadati</taxon>
        <taxon>Pseudomonadota</taxon>
        <taxon>Gammaproteobacteria</taxon>
        <taxon>Oceanospirillales</taxon>
        <taxon>Halomonadaceae</taxon>
        <taxon>Chromohalobacter</taxon>
    </lineage>
</organism>
<dbReference type="SUPFAM" id="SSF50249">
    <property type="entry name" value="Nucleic acid-binding proteins"/>
    <property type="match status" value="1"/>
</dbReference>
<dbReference type="Gene3D" id="1.10.150.20">
    <property type="entry name" value="5' to 3' exonuclease, C-terminal subdomain"/>
    <property type="match status" value="1"/>
</dbReference>
<gene>
    <name evidence="6" type="primary">ruvA</name>
    <name evidence="8" type="ORF">BTW10_10165</name>
</gene>
<name>A0A1Q8TCN6_9GAMM</name>
<keyword evidence="8" id="KW-0547">Nucleotide-binding</keyword>
<dbReference type="STRING" id="223900.GCA_000821045_00985"/>
<dbReference type="InterPro" id="IPR003583">
    <property type="entry name" value="Hlx-hairpin-Hlx_DNA-bd_motif"/>
</dbReference>
<reference evidence="8 9" key="1">
    <citation type="submission" date="2016-12" db="EMBL/GenBank/DDBJ databases">
        <title>Draft genome sequences of strains Salinicola socius SMB35, Salinicola sp. MH3R3-1 and Chromohalobacter sp. SMB17 from the Verkhnekamsk potash mining region of Russia.</title>
        <authorList>
            <person name="Mavrodi D.V."/>
            <person name="Olsson B.E."/>
            <person name="Korsakova E.S."/>
            <person name="Pyankova A."/>
            <person name="Mavrodi O.V."/>
            <person name="Plotnikova E.G."/>
        </authorList>
    </citation>
    <scope>NUCLEOTIDE SEQUENCE [LARGE SCALE GENOMIC DNA]</scope>
    <source>
        <strain evidence="8 9">SMB17</strain>
    </source>
</reference>
<dbReference type="GO" id="GO:0006310">
    <property type="term" value="P:DNA recombination"/>
    <property type="evidence" value="ECO:0007669"/>
    <property type="project" value="UniProtKB-UniRule"/>
</dbReference>
<comment type="caution">
    <text evidence="6">Lacks conserved residue(s) required for the propagation of feature annotation.</text>
</comment>
<evidence type="ECO:0000256" key="6">
    <source>
        <dbReference type="HAMAP-Rule" id="MF_00031"/>
    </source>
</evidence>
<feature type="domain" description="Helix-hairpin-helix DNA-binding motif class 1" evidence="7">
    <location>
        <begin position="108"/>
        <end position="127"/>
    </location>
</feature>
<dbReference type="GO" id="GO:0005524">
    <property type="term" value="F:ATP binding"/>
    <property type="evidence" value="ECO:0007669"/>
    <property type="project" value="InterPro"/>
</dbReference>
<evidence type="ECO:0000313" key="8">
    <source>
        <dbReference type="EMBL" id="OLO11441.1"/>
    </source>
</evidence>
<dbReference type="InterPro" id="IPR000085">
    <property type="entry name" value="RuvA"/>
</dbReference>
<dbReference type="HAMAP" id="MF_00031">
    <property type="entry name" value="DNA_HJ_migration_RuvA"/>
    <property type="match status" value="1"/>
</dbReference>
<proteinExistence type="inferred from homology"/>
<dbReference type="AlphaFoldDB" id="A0A1Q8TCN6"/>
<keyword evidence="1 6" id="KW-0963">Cytoplasm</keyword>
<feature type="region of interest" description="Domain III" evidence="6">
    <location>
        <begin position="155"/>
        <end position="204"/>
    </location>
</feature>
<keyword evidence="8" id="KW-0378">Hydrolase</keyword>
<keyword evidence="8" id="KW-0347">Helicase</keyword>
<dbReference type="NCBIfam" id="TIGR00084">
    <property type="entry name" value="ruvA"/>
    <property type="match status" value="1"/>
</dbReference>
<evidence type="ECO:0000256" key="1">
    <source>
        <dbReference type="ARBA" id="ARBA00022490"/>
    </source>
</evidence>
<comment type="caution">
    <text evidence="8">The sequence shown here is derived from an EMBL/GenBank/DDBJ whole genome shotgun (WGS) entry which is preliminary data.</text>
</comment>